<keyword evidence="3 6" id="KW-1133">Transmembrane helix</keyword>
<organism evidence="8 9">
    <name type="scientific">Aspergillus glaucus CBS 516.65</name>
    <dbReference type="NCBI Taxonomy" id="1160497"/>
    <lineage>
        <taxon>Eukaryota</taxon>
        <taxon>Fungi</taxon>
        <taxon>Dikarya</taxon>
        <taxon>Ascomycota</taxon>
        <taxon>Pezizomycotina</taxon>
        <taxon>Eurotiomycetes</taxon>
        <taxon>Eurotiomycetidae</taxon>
        <taxon>Eurotiales</taxon>
        <taxon>Aspergillaceae</taxon>
        <taxon>Aspergillus</taxon>
        <taxon>Aspergillus subgen. Aspergillus</taxon>
    </lineage>
</organism>
<dbReference type="Pfam" id="PF02656">
    <property type="entry name" value="DUF202"/>
    <property type="match status" value="1"/>
</dbReference>
<dbReference type="InterPro" id="IPR052053">
    <property type="entry name" value="IM_YidH-like"/>
</dbReference>
<evidence type="ECO:0000259" key="7">
    <source>
        <dbReference type="Pfam" id="PF02656"/>
    </source>
</evidence>
<keyword evidence="2 6" id="KW-0812">Transmembrane</keyword>
<feature type="compositionally biased region" description="Basic and acidic residues" evidence="5">
    <location>
        <begin position="17"/>
        <end position="28"/>
    </location>
</feature>
<dbReference type="VEuPathDB" id="FungiDB:ASPGLDRAFT_46521"/>
<comment type="subcellular location">
    <subcellularLocation>
        <location evidence="1">Endomembrane system</location>
        <topology evidence="1">Multi-pass membrane protein</topology>
    </subcellularLocation>
</comment>
<feature type="transmembrane region" description="Helical" evidence="6">
    <location>
        <begin position="206"/>
        <end position="228"/>
    </location>
</feature>
<dbReference type="RefSeq" id="XP_022401328.1">
    <property type="nucleotide sequence ID" value="XM_022546462.1"/>
</dbReference>
<dbReference type="InterPro" id="IPR003807">
    <property type="entry name" value="DUF202"/>
</dbReference>
<proteinExistence type="predicted"/>
<dbReference type="OrthoDB" id="199599at2759"/>
<feature type="transmembrane region" description="Helical" evidence="6">
    <location>
        <begin position="163"/>
        <end position="185"/>
    </location>
</feature>
<dbReference type="PANTHER" id="PTHR34187:SF1">
    <property type="entry name" value="DUF202 DOMAIN-CONTAINING PROTEIN"/>
    <property type="match status" value="1"/>
</dbReference>
<evidence type="ECO:0000256" key="5">
    <source>
        <dbReference type="SAM" id="MobiDB-lite"/>
    </source>
</evidence>
<dbReference type="AlphaFoldDB" id="A0A1L9VL72"/>
<evidence type="ECO:0000313" key="8">
    <source>
        <dbReference type="EMBL" id="OJJ84630.1"/>
    </source>
</evidence>
<evidence type="ECO:0000256" key="4">
    <source>
        <dbReference type="ARBA" id="ARBA00023136"/>
    </source>
</evidence>
<evidence type="ECO:0000256" key="3">
    <source>
        <dbReference type="ARBA" id="ARBA00022989"/>
    </source>
</evidence>
<accession>A0A1L9VL72</accession>
<dbReference type="Proteomes" id="UP000184300">
    <property type="component" value="Unassembled WGS sequence"/>
</dbReference>
<keyword evidence="4 6" id="KW-0472">Membrane</keyword>
<dbReference type="GeneID" id="34462723"/>
<evidence type="ECO:0000256" key="2">
    <source>
        <dbReference type="ARBA" id="ARBA00022692"/>
    </source>
</evidence>
<evidence type="ECO:0000256" key="1">
    <source>
        <dbReference type="ARBA" id="ARBA00004127"/>
    </source>
</evidence>
<dbReference type="PANTHER" id="PTHR34187">
    <property type="entry name" value="FGR18P"/>
    <property type="match status" value="1"/>
</dbReference>
<sequence>MPEQREPDPDPDAMELQEIHTHDRCESHDDGDEYAQSAATVSSGENRVPYRTVAARVVNADGRRRGNGSNQNSGNRDDCHEKGVLLKGKKIWDALSGFWTSQVVLAVPQKKNRDHYALERTFLAYIRTSVILAMQGVLIAQLFRLQRSKSQEASELTYYEVAVPLSIACHSVALVVVVVGAFRFWRQQNALFRGKVHAGGWEMNSIGVLVFLVVVVTLVLSVVILVQLDRGPA</sequence>
<evidence type="ECO:0000256" key="6">
    <source>
        <dbReference type="SAM" id="Phobius"/>
    </source>
</evidence>
<evidence type="ECO:0000313" key="9">
    <source>
        <dbReference type="Proteomes" id="UP000184300"/>
    </source>
</evidence>
<gene>
    <name evidence="8" type="ORF">ASPGLDRAFT_46521</name>
</gene>
<dbReference type="EMBL" id="KV878896">
    <property type="protein sequence ID" value="OJJ84630.1"/>
    <property type="molecule type" value="Genomic_DNA"/>
</dbReference>
<feature type="region of interest" description="Disordered" evidence="5">
    <location>
        <begin position="58"/>
        <end position="80"/>
    </location>
</feature>
<dbReference type="GO" id="GO:0012505">
    <property type="term" value="C:endomembrane system"/>
    <property type="evidence" value="ECO:0007669"/>
    <property type="project" value="UniProtKB-SubCell"/>
</dbReference>
<name>A0A1L9VL72_ASPGL</name>
<dbReference type="STRING" id="1160497.A0A1L9VL72"/>
<feature type="region of interest" description="Disordered" evidence="5">
    <location>
        <begin position="1"/>
        <end position="46"/>
    </location>
</feature>
<reference evidence="9" key="1">
    <citation type="journal article" date="2017" name="Genome Biol.">
        <title>Comparative genomics reveals high biological diversity and specific adaptations in the industrially and medically important fungal genus Aspergillus.</title>
        <authorList>
            <person name="de Vries R.P."/>
            <person name="Riley R."/>
            <person name="Wiebenga A."/>
            <person name="Aguilar-Osorio G."/>
            <person name="Amillis S."/>
            <person name="Uchima C.A."/>
            <person name="Anderluh G."/>
            <person name="Asadollahi M."/>
            <person name="Askin M."/>
            <person name="Barry K."/>
            <person name="Battaglia E."/>
            <person name="Bayram O."/>
            <person name="Benocci T."/>
            <person name="Braus-Stromeyer S.A."/>
            <person name="Caldana C."/>
            <person name="Canovas D."/>
            <person name="Cerqueira G.C."/>
            <person name="Chen F."/>
            <person name="Chen W."/>
            <person name="Choi C."/>
            <person name="Clum A."/>
            <person name="Dos Santos R.A."/>
            <person name="Damasio A.R."/>
            <person name="Diallinas G."/>
            <person name="Emri T."/>
            <person name="Fekete E."/>
            <person name="Flipphi M."/>
            <person name="Freyberg S."/>
            <person name="Gallo A."/>
            <person name="Gournas C."/>
            <person name="Habgood R."/>
            <person name="Hainaut M."/>
            <person name="Harispe M.L."/>
            <person name="Henrissat B."/>
            <person name="Hilden K.S."/>
            <person name="Hope R."/>
            <person name="Hossain A."/>
            <person name="Karabika E."/>
            <person name="Karaffa L."/>
            <person name="Karanyi Z."/>
            <person name="Krasevec N."/>
            <person name="Kuo A."/>
            <person name="Kusch H."/>
            <person name="LaButti K."/>
            <person name="Lagendijk E.L."/>
            <person name="Lapidus A."/>
            <person name="Levasseur A."/>
            <person name="Lindquist E."/>
            <person name="Lipzen A."/>
            <person name="Logrieco A.F."/>
            <person name="MacCabe A."/>
            <person name="Maekelae M.R."/>
            <person name="Malavazi I."/>
            <person name="Melin P."/>
            <person name="Meyer V."/>
            <person name="Mielnichuk N."/>
            <person name="Miskei M."/>
            <person name="Molnar A.P."/>
            <person name="Mule G."/>
            <person name="Ngan C.Y."/>
            <person name="Orejas M."/>
            <person name="Orosz E."/>
            <person name="Ouedraogo J.P."/>
            <person name="Overkamp K.M."/>
            <person name="Park H.-S."/>
            <person name="Perrone G."/>
            <person name="Piumi F."/>
            <person name="Punt P.J."/>
            <person name="Ram A.F."/>
            <person name="Ramon A."/>
            <person name="Rauscher S."/>
            <person name="Record E."/>
            <person name="Riano-Pachon D.M."/>
            <person name="Robert V."/>
            <person name="Roehrig J."/>
            <person name="Ruller R."/>
            <person name="Salamov A."/>
            <person name="Salih N.S."/>
            <person name="Samson R.A."/>
            <person name="Sandor E."/>
            <person name="Sanguinetti M."/>
            <person name="Schuetze T."/>
            <person name="Sepcic K."/>
            <person name="Shelest E."/>
            <person name="Sherlock G."/>
            <person name="Sophianopoulou V."/>
            <person name="Squina F.M."/>
            <person name="Sun H."/>
            <person name="Susca A."/>
            <person name="Todd R.B."/>
            <person name="Tsang A."/>
            <person name="Unkles S.E."/>
            <person name="van de Wiele N."/>
            <person name="van Rossen-Uffink D."/>
            <person name="Oliveira J.V."/>
            <person name="Vesth T.C."/>
            <person name="Visser J."/>
            <person name="Yu J.-H."/>
            <person name="Zhou M."/>
            <person name="Andersen M.R."/>
            <person name="Archer D.B."/>
            <person name="Baker S.E."/>
            <person name="Benoit I."/>
            <person name="Brakhage A.A."/>
            <person name="Braus G.H."/>
            <person name="Fischer R."/>
            <person name="Frisvad J.C."/>
            <person name="Goldman G.H."/>
            <person name="Houbraken J."/>
            <person name="Oakley B."/>
            <person name="Pocsi I."/>
            <person name="Scazzocchio C."/>
            <person name="Seiboth B."/>
            <person name="vanKuyk P.A."/>
            <person name="Wortman J."/>
            <person name="Dyer P.S."/>
            <person name="Grigoriev I.V."/>
        </authorList>
    </citation>
    <scope>NUCLEOTIDE SEQUENCE [LARGE SCALE GENOMIC DNA]</scope>
    <source>
        <strain evidence="9">CBS 516.65</strain>
    </source>
</reference>
<feature type="domain" description="DUF202" evidence="7">
    <location>
        <begin position="113"/>
        <end position="190"/>
    </location>
</feature>
<feature type="transmembrane region" description="Helical" evidence="6">
    <location>
        <begin position="122"/>
        <end position="143"/>
    </location>
</feature>
<protein>
    <recommendedName>
        <fullName evidence="7">DUF202 domain-containing protein</fullName>
    </recommendedName>
</protein>
<keyword evidence="9" id="KW-1185">Reference proteome</keyword>